<keyword evidence="1" id="KW-0732">Signal</keyword>
<evidence type="ECO:0000313" key="3">
    <source>
        <dbReference type="Proteomes" id="UP000324897"/>
    </source>
</evidence>
<accession>A0A5J9UVR4</accession>
<organism evidence="2 3">
    <name type="scientific">Eragrostis curvula</name>
    <name type="common">weeping love grass</name>
    <dbReference type="NCBI Taxonomy" id="38414"/>
    <lineage>
        <taxon>Eukaryota</taxon>
        <taxon>Viridiplantae</taxon>
        <taxon>Streptophyta</taxon>
        <taxon>Embryophyta</taxon>
        <taxon>Tracheophyta</taxon>
        <taxon>Spermatophyta</taxon>
        <taxon>Magnoliopsida</taxon>
        <taxon>Liliopsida</taxon>
        <taxon>Poales</taxon>
        <taxon>Poaceae</taxon>
        <taxon>PACMAD clade</taxon>
        <taxon>Chloridoideae</taxon>
        <taxon>Eragrostideae</taxon>
        <taxon>Eragrostidinae</taxon>
        <taxon>Eragrostis</taxon>
    </lineage>
</organism>
<gene>
    <name evidence="2" type="ORF">EJB05_19172</name>
</gene>
<comment type="caution">
    <text evidence="2">The sequence shown here is derived from an EMBL/GenBank/DDBJ whole genome shotgun (WGS) entry which is preliminary data.</text>
</comment>
<keyword evidence="3" id="KW-1185">Reference proteome</keyword>
<evidence type="ECO:0000256" key="1">
    <source>
        <dbReference type="SAM" id="SignalP"/>
    </source>
</evidence>
<reference evidence="2 3" key="1">
    <citation type="journal article" date="2019" name="Sci. Rep.">
        <title>A high-quality genome of Eragrostis curvula grass provides insights into Poaceae evolution and supports new strategies to enhance forage quality.</title>
        <authorList>
            <person name="Carballo J."/>
            <person name="Santos B.A.C.M."/>
            <person name="Zappacosta D."/>
            <person name="Garbus I."/>
            <person name="Selva J.P."/>
            <person name="Gallo C.A."/>
            <person name="Diaz A."/>
            <person name="Albertini E."/>
            <person name="Caccamo M."/>
            <person name="Echenique V."/>
        </authorList>
    </citation>
    <scope>NUCLEOTIDE SEQUENCE [LARGE SCALE GENOMIC DNA]</scope>
    <source>
        <strain evidence="3">cv. Victoria</strain>
        <tissue evidence="2">Leaf</tissue>
    </source>
</reference>
<dbReference type="Proteomes" id="UP000324897">
    <property type="component" value="Chromosome 1"/>
</dbReference>
<proteinExistence type="predicted"/>
<dbReference type="AlphaFoldDB" id="A0A5J9UVR4"/>
<protein>
    <submittedName>
        <fullName evidence="2">Uncharacterized protein</fullName>
    </submittedName>
</protein>
<feature type="non-terminal residue" evidence="2">
    <location>
        <position position="1"/>
    </location>
</feature>
<dbReference type="OrthoDB" id="692931at2759"/>
<evidence type="ECO:0000313" key="2">
    <source>
        <dbReference type="EMBL" id="TVU27676.1"/>
    </source>
</evidence>
<name>A0A5J9UVR4_9POAL</name>
<sequence>MLYGTALQTLILLIVIWKTDSEAEAAQANERISAWAGEKPNSSSNAEKCSECDDKATSFSLFFL</sequence>
<dbReference type="EMBL" id="RWGY01000011">
    <property type="protein sequence ID" value="TVU27676.1"/>
    <property type="molecule type" value="Genomic_DNA"/>
</dbReference>
<feature type="signal peptide" evidence="1">
    <location>
        <begin position="1"/>
        <end position="21"/>
    </location>
</feature>
<feature type="chain" id="PRO_5023816357" evidence="1">
    <location>
        <begin position="22"/>
        <end position="64"/>
    </location>
</feature>
<dbReference type="Gramene" id="TVU27676">
    <property type="protein sequence ID" value="TVU27676"/>
    <property type="gene ID" value="EJB05_19172"/>
</dbReference>